<sequence>MKKQFRPYVAFLLIAGLTFTTAACSDDDPEPVEEQELITSMKIEFTPQGKSNTPITATYSDNDGDGGQPPVVSNTLDLDPNVTYDVKISLADGSKSPALDMTPEVREEGDDHELFYEDVNNALGLVIEKTDRDSKGRTVGLTATIKTPALNKTGNLRVTLKHQPGIKSTTPDQTKGETDFIGNFPVVVN</sequence>
<keyword evidence="2" id="KW-0732">Signal</keyword>
<dbReference type="PROSITE" id="PS51257">
    <property type="entry name" value="PROKAR_LIPOPROTEIN"/>
    <property type="match status" value="1"/>
</dbReference>
<keyword evidence="4" id="KW-1185">Reference proteome</keyword>
<dbReference type="OrthoDB" id="713689at2"/>
<comment type="caution">
    <text evidence="3">The sequence shown here is derived from an EMBL/GenBank/DDBJ whole genome shotgun (WGS) entry which is preliminary data.</text>
</comment>
<feature type="compositionally biased region" description="Polar residues" evidence="1">
    <location>
        <begin position="48"/>
        <end position="61"/>
    </location>
</feature>
<proteinExistence type="predicted"/>
<gene>
    <name evidence="3" type="ORF">DP923_04955</name>
</gene>
<organism evidence="3 4">
    <name type="scientific">Pontibacter arcticus</name>
    <dbReference type="NCBI Taxonomy" id="2080288"/>
    <lineage>
        <taxon>Bacteria</taxon>
        <taxon>Pseudomonadati</taxon>
        <taxon>Bacteroidota</taxon>
        <taxon>Cytophagia</taxon>
        <taxon>Cytophagales</taxon>
        <taxon>Hymenobacteraceae</taxon>
        <taxon>Pontibacter</taxon>
    </lineage>
</organism>
<protein>
    <recommendedName>
        <fullName evidence="5">Type 1 periplasmic binding fold superfamily protein</fullName>
    </recommendedName>
</protein>
<dbReference type="RefSeq" id="WP_112304671.1">
    <property type="nucleotide sequence ID" value="NZ_QMDV01000001.1"/>
</dbReference>
<name>A0A364RJC6_9BACT</name>
<feature type="chain" id="PRO_5017058658" description="Type 1 periplasmic binding fold superfamily protein" evidence="2">
    <location>
        <begin position="23"/>
        <end position="189"/>
    </location>
</feature>
<evidence type="ECO:0000256" key="2">
    <source>
        <dbReference type="SAM" id="SignalP"/>
    </source>
</evidence>
<accession>A0A364RJC6</accession>
<feature type="signal peptide" evidence="2">
    <location>
        <begin position="1"/>
        <end position="22"/>
    </location>
</feature>
<feature type="region of interest" description="Disordered" evidence="1">
    <location>
        <begin position="47"/>
        <end position="67"/>
    </location>
</feature>
<evidence type="ECO:0000313" key="3">
    <source>
        <dbReference type="EMBL" id="RAU84391.1"/>
    </source>
</evidence>
<reference evidence="3 4" key="2">
    <citation type="submission" date="2018-07" db="EMBL/GenBank/DDBJ databases">
        <title>Pontibacter sp. 2b14 genomic sequence and assembly.</title>
        <authorList>
            <person name="Du Z.-J."/>
        </authorList>
    </citation>
    <scope>NUCLEOTIDE SEQUENCE [LARGE SCALE GENOMIC DNA]</scope>
    <source>
        <strain evidence="3 4">2b14</strain>
    </source>
</reference>
<reference evidence="3 4" key="1">
    <citation type="submission" date="2018-06" db="EMBL/GenBank/DDBJ databases">
        <authorList>
            <person name="Liu Z.-W."/>
        </authorList>
    </citation>
    <scope>NUCLEOTIDE SEQUENCE [LARGE SCALE GENOMIC DNA]</scope>
    <source>
        <strain evidence="3 4">2b14</strain>
    </source>
</reference>
<evidence type="ECO:0000256" key="1">
    <source>
        <dbReference type="SAM" id="MobiDB-lite"/>
    </source>
</evidence>
<dbReference type="EMBL" id="QMDV01000001">
    <property type="protein sequence ID" value="RAU84391.1"/>
    <property type="molecule type" value="Genomic_DNA"/>
</dbReference>
<dbReference type="Proteomes" id="UP000251692">
    <property type="component" value="Unassembled WGS sequence"/>
</dbReference>
<dbReference type="AlphaFoldDB" id="A0A364RJC6"/>
<evidence type="ECO:0008006" key="5">
    <source>
        <dbReference type="Google" id="ProtNLM"/>
    </source>
</evidence>
<evidence type="ECO:0000313" key="4">
    <source>
        <dbReference type="Proteomes" id="UP000251692"/>
    </source>
</evidence>